<organism evidence="2 3">
    <name type="scientific">Blepharisma stoltei</name>
    <dbReference type="NCBI Taxonomy" id="1481888"/>
    <lineage>
        <taxon>Eukaryota</taxon>
        <taxon>Sar</taxon>
        <taxon>Alveolata</taxon>
        <taxon>Ciliophora</taxon>
        <taxon>Postciliodesmatophora</taxon>
        <taxon>Heterotrichea</taxon>
        <taxon>Heterotrichida</taxon>
        <taxon>Blepharismidae</taxon>
        <taxon>Blepharisma</taxon>
    </lineage>
</organism>
<evidence type="ECO:0008006" key="4">
    <source>
        <dbReference type="Google" id="ProtNLM"/>
    </source>
</evidence>
<gene>
    <name evidence="2" type="ORF">BSTOLATCC_MIC34243</name>
</gene>
<dbReference type="Proteomes" id="UP001162131">
    <property type="component" value="Unassembled WGS sequence"/>
</dbReference>
<keyword evidence="1" id="KW-0472">Membrane</keyword>
<protein>
    <recommendedName>
        <fullName evidence="4">Transmembrane protein</fullName>
    </recommendedName>
</protein>
<reference evidence="2" key="1">
    <citation type="submission" date="2021-09" db="EMBL/GenBank/DDBJ databases">
        <authorList>
            <consortium name="AG Swart"/>
            <person name="Singh M."/>
            <person name="Singh A."/>
            <person name="Seah K."/>
            <person name="Emmerich C."/>
        </authorList>
    </citation>
    <scope>NUCLEOTIDE SEQUENCE</scope>
    <source>
        <strain evidence="2">ATCC30299</strain>
    </source>
</reference>
<dbReference type="EMBL" id="CAJZBQ010000034">
    <property type="protein sequence ID" value="CAG9323594.1"/>
    <property type="molecule type" value="Genomic_DNA"/>
</dbReference>
<name>A0AAU9JRT2_9CILI</name>
<keyword evidence="1" id="KW-0812">Transmembrane</keyword>
<proteinExistence type="predicted"/>
<keyword evidence="1" id="KW-1133">Transmembrane helix</keyword>
<evidence type="ECO:0000313" key="3">
    <source>
        <dbReference type="Proteomes" id="UP001162131"/>
    </source>
</evidence>
<comment type="caution">
    <text evidence="2">The sequence shown here is derived from an EMBL/GenBank/DDBJ whole genome shotgun (WGS) entry which is preliminary data.</text>
</comment>
<accession>A0AAU9JRT2</accession>
<sequence length="1431" mass="165125">MIYVLFLFVSASQALHLKKSLGDIYLSQNEVHELALSDFFVGNNLTYQILSTNSEKDEIYLENKMNLELLSFSPYPPQRNQNLTTSPSQKSYTVLTYFSHQILCDFYENNIYLYNFSECSNDFSLIWYGEIKTEYKFSQIKSVLGICQSFKTKYLLLIQLQQQEIIDGNSVWRNDFYIMDLTDILKISEPLLINLSDLTYANNIIMTAPENRQIVSIYAEFPDNKNAILFYNFTNPYNPICIQNITQYFTTPKEIQTLSVKSILASQIHFFVLDSNIGLIIYSCRSRSQCIEKSFIDLRSAGDIKSMWYLCGPSKSNEAINIMTNKGNILIALIGDIKHWVPAYKNNGFVYSPTFAQYVDNFYFIQYGISDKSIFNIYKNSNFENALYQVDIGKMIGKYYNQNGSWMVTQRPISKLIAYFRSDFDGIRVFELKISPYSLKVKGNSNFKAEIIAYENNNGSLNSVSSIINVISIPENANEIYLLNDYRPATISPINVLVDRHKSEIFLYPVNYFSGPNLNFKVTTPDSKFFTFEASQIEKLKYIDNQTLPKDIEKVEISNDLVYFFKDHIDVRSLIINVTNPIKVFEDGSGAIIYWKTEEFTPMITYYSYSQFIIIQTWEPAAECKIFKKKKMVNQLICSDGEIIDIYYENQELWERRILLSGNDFEGNFTWNLSDIEMCSFAPNEQINNYLYLADKDKGLLVIDLWGLSSLPFPYFISDISLTGILKMFSTLEDIIFIRENYSINIFAGPLSYKRKIQIENSGTFTRAEIYRNIILLQLDETLFAINIDAPVQNALYFEKKIKPQSYILLNSNWRPEKTLDKQFLHLFYLNSTEKYYETYLMHCPGEAQDLLNTKLSNEISIQVKNPQTLVKQIYSAEITLAADNSFKHSSINLPLNLIVNGAFAWFEPHNWNIKRTVNYDDHYEIDLNNAFFGQNLDFSLNINGQYINNSQSSTFPATITQKIEMIDFYSSQTTLFHQALIPNTSIRIFTSAEGFIILNSLGFQRSLNFSNYSFNNLKCSLIDVLNFTKNNTALLATSCTSQTNDFSNTEDSPSKINLLVLWEFDYISSSMNIFTFLQISYNPWYLKIIPLNKTDFEIMTVQKYSYYQITQMLHFRGKWTADRIDIKQIGSIDAISLNLPSFTSIFFDGFSENSENTVWFILDNSYGIRILKASSKGLEIIDGISHDQTGNYFSIGLCGDYLYALKLSNTLQKILIKDLTNLKIIETFYYDNKYLPQHTRISCSEDGKYISSIHNLDGSTQILRIYDTSAKSSSFILADIKICNCRQSLYVPEYIFLNSNSISIIECAPGRNVATFKINPSVLKIPKLNSSEYETIIDEWGTNSFDIFITAKNDNNEVNSSTVRIERGIAEKYKESQNKEMWLIWLIVATAVTLTGAMSFIFMKNLILKTKHKTLENQALVLMTIKENQV</sequence>
<evidence type="ECO:0000313" key="2">
    <source>
        <dbReference type="EMBL" id="CAG9323594.1"/>
    </source>
</evidence>
<evidence type="ECO:0000256" key="1">
    <source>
        <dbReference type="SAM" id="Phobius"/>
    </source>
</evidence>
<feature type="transmembrane region" description="Helical" evidence="1">
    <location>
        <begin position="1383"/>
        <end position="1404"/>
    </location>
</feature>
<keyword evidence="3" id="KW-1185">Reference proteome</keyword>